<dbReference type="Gene3D" id="3.10.260.20">
    <property type="entry name" value="Ski"/>
    <property type="match status" value="1"/>
</dbReference>
<feature type="region of interest" description="Disordered" evidence="1">
    <location>
        <begin position="671"/>
        <end position="781"/>
    </location>
</feature>
<dbReference type="Pfam" id="PF02437">
    <property type="entry name" value="Ski_Sno_DHD"/>
    <property type="match status" value="1"/>
</dbReference>
<feature type="region of interest" description="Disordered" evidence="1">
    <location>
        <begin position="318"/>
        <end position="392"/>
    </location>
</feature>
<proteinExistence type="predicted"/>
<organism evidence="3 4">
    <name type="scientific">Muraenolepis orangiensis</name>
    <name type="common">Patagonian moray cod</name>
    <dbReference type="NCBI Taxonomy" id="630683"/>
    <lineage>
        <taxon>Eukaryota</taxon>
        <taxon>Metazoa</taxon>
        <taxon>Chordata</taxon>
        <taxon>Craniata</taxon>
        <taxon>Vertebrata</taxon>
        <taxon>Euteleostomi</taxon>
        <taxon>Actinopterygii</taxon>
        <taxon>Neopterygii</taxon>
        <taxon>Teleostei</taxon>
        <taxon>Neoteleostei</taxon>
        <taxon>Acanthomorphata</taxon>
        <taxon>Zeiogadaria</taxon>
        <taxon>Gadariae</taxon>
        <taxon>Gadiformes</taxon>
        <taxon>Muraenolepidoidei</taxon>
        <taxon>Muraenolepididae</taxon>
        <taxon>Muraenolepis</taxon>
    </lineage>
</organism>
<name>A0A9Q0IUA3_9TELE</name>
<feature type="compositionally biased region" description="Low complexity" evidence="1">
    <location>
        <begin position="377"/>
        <end position="392"/>
    </location>
</feature>
<protein>
    <recommendedName>
        <fullName evidence="2">SKI/SNO/DAC domain-containing protein</fullName>
    </recommendedName>
</protein>
<dbReference type="PANTHER" id="PTHR23187">
    <property type="entry name" value="FLJ44216 PROTEIN-RELATED"/>
    <property type="match status" value="1"/>
</dbReference>
<accession>A0A9Q0IUA3</accession>
<feature type="compositionally biased region" description="Basic residues" evidence="1">
    <location>
        <begin position="734"/>
        <end position="761"/>
    </location>
</feature>
<dbReference type="Proteomes" id="UP001148018">
    <property type="component" value="Unassembled WGS sequence"/>
</dbReference>
<dbReference type="InterPro" id="IPR037000">
    <property type="entry name" value="Ski_DNA-bd_sf"/>
</dbReference>
<dbReference type="InterPro" id="IPR027971">
    <property type="entry name" value="EPOP"/>
</dbReference>
<dbReference type="Pfam" id="PF15223">
    <property type="entry name" value="EPOP"/>
    <property type="match status" value="1"/>
</dbReference>
<reference evidence="3" key="1">
    <citation type="submission" date="2022-07" db="EMBL/GenBank/DDBJ databases">
        <title>Chromosome-level genome of Muraenolepis orangiensis.</title>
        <authorList>
            <person name="Kim J."/>
        </authorList>
    </citation>
    <scope>NUCLEOTIDE SEQUENCE</scope>
    <source>
        <strain evidence="3">KU_S4_2022</strain>
        <tissue evidence="3">Muscle</tissue>
    </source>
</reference>
<dbReference type="SUPFAM" id="SSF46955">
    <property type="entry name" value="Putative DNA-binding domain"/>
    <property type="match status" value="1"/>
</dbReference>
<feature type="compositionally biased region" description="Basic and acidic residues" evidence="1">
    <location>
        <begin position="767"/>
        <end position="780"/>
    </location>
</feature>
<dbReference type="InterPro" id="IPR052119">
    <property type="entry name" value="ElonginBC-PRC2_ViralRestrict"/>
</dbReference>
<evidence type="ECO:0000259" key="2">
    <source>
        <dbReference type="Pfam" id="PF02437"/>
    </source>
</evidence>
<feature type="compositionally biased region" description="Low complexity" evidence="1">
    <location>
        <begin position="341"/>
        <end position="350"/>
    </location>
</feature>
<dbReference type="OrthoDB" id="10014624at2759"/>
<dbReference type="PANTHER" id="PTHR23187:SF4">
    <property type="entry name" value="SKI_DACH DOMAIN-CONTAINING PROTEIN 1"/>
    <property type="match status" value="1"/>
</dbReference>
<gene>
    <name evidence="3" type="ORF">NHX12_022632</name>
</gene>
<feature type="compositionally biased region" description="Acidic residues" evidence="1">
    <location>
        <begin position="351"/>
        <end position="363"/>
    </location>
</feature>
<dbReference type="InterPro" id="IPR009061">
    <property type="entry name" value="DNA-bd_dom_put_sf"/>
</dbReference>
<sequence>MGDLECGFEEMQGVKLGYLVIKGKQMFALSQVFTDLLKNIPRTTVHKRMDHLHVKKHHCGLEELRKLKAIHSIAFHAAKCTLISREDVEALYVSCKTERVLKSNKRKAKDHSLGDAHADILRTETTTPAGLWRDKVWFSLHSGGVPQTLSIQNKPDGGAETPSLPESKLTQMYGRSAGRNYHSVAKSGYKPFKNYETTQITGNRVAFNKRKSGFFRGAVSRQSVVFQSAIAAQAKLSQGSAGDLPHKRKRRRDGGGGGKDGVRHSCTRTRHIHHSPVLLVQPKCCGKQKSGGTRTLNAFHVGHDFYLDSRAHGPLFHESYSSDTESSSYSERANNDSDFGSSISTTSNSESSDEEEEGEEDESRSESSDASSEEESTSQSDSSSVSSQVSVQSIRFRRARVAPVIKTFSTKTPLVLQPTFHYIQQQQKHQHHQQQQHMTLGDGFGADYGGHDARPNSELTFNDSRMCSGPLHPAKFNGAAAAAVRENFLTEYKSGSKATEVHGPKRGDPVCVAFNAPTAKCFQPFPQRRTPAYANTCPATVTYAHCEFEKDSKPLNSKDLHELLSLRNDLETTINLKQHSPLKTIKTETEEPSFSTGLKSDHEKAAKKAPPLNFQNVKVKVEENYDYEYEYPSQASGFQCKGDVADDDNNNSHDQQHLVCDVKHAEYLNNNNTTTTTTTTVEGCRSGRADSAPKSPYRPVECEAPSDNTPCSGEDEKDPRVRKTNNRAAAPLIGKKHRTPRTQASHHHQQQQHHNVSKHIKASPLRAADKEDTSDGHTEDVVSGISKVKRQIVKPAKKPFSFMANFPSAPSLVVGRDGDLCPAYSMKSPGGVPLSPRSPPLSHPVWRWHPGGLPLPPPPAPRIRKC</sequence>
<dbReference type="CDD" id="cd21082">
    <property type="entry name" value="DHD_SKIDA1"/>
    <property type="match status" value="1"/>
</dbReference>
<dbReference type="EMBL" id="JANIIK010000038">
    <property type="protein sequence ID" value="KAJ3610540.1"/>
    <property type="molecule type" value="Genomic_DNA"/>
</dbReference>
<keyword evidence="4" id="KW-1185">Reference proteome</keyword>
<dbReference type="InterPro" id="IPR003380">
    <property type="entry name" value="SKI/SNO/DAC"/>
</dbReference>
<dbReference type="AlphaFoldDB" id="A0A9Q0IUA3"/>
<evidence type="ECO:0000313" key="3">
    <source>
        <dbReference type="EMBL" id="KAJ3610540.1"/>
    </source>
</evidence>
<feature type="compositionally biased region" description="Low complexity" evidence="1">
    <location>
        <begin position="318"/>
        <end position="331"/>
    </location>
</feature>
<comment type="caution">
    <text evidence="3">The sequence shown here is derived from an EMBL/GenBank/DDBJ whole genome shotgun (WGS) entry which is preliminary data.</text>
</comment>
<evidence type="ECO:0000256" key="1">
    <source>
        <dbReference type="SAM" id="MobiDB-lite"/>
    </source>
</evidence>
<feature type="domain" description="SKI/SNO/DAC" evidence="2">
    <location>
        <begin position="6"/>
        <end position="95"/>
    </location>
</feature>
<feature type="region of interest" description="Disordered" evidence="1">
    <location>
        <begin position="588"/>
        <end position="609"/>
    </location>
</feature>
<feature type="region of interest" description="Disordered" evidence="1">
    <location>
        <begin position="237"/>
        <end position="269"/>
    </location>
</feature>
<evidence type="ECO:0000313" key="4">
    <source>
        <dbReference type="Proteomes" id="UP001148018"/>
    </source>
</evidence>
<feature type="compositionally biased region" description="Low complexity" evidence="1">
    <location>
        <begin position="671"/>
        <end position="680"/>
    </location>
</feature>